<feature type="coiled-coil region" evidence="9">
    <location>
        <begin position="608"/>
        <end position="667"/>
    </location>
</feature>
<dbReference type="HOGENOM" id="CLU_019386_0_0_1"/>
<dbReference type="OrthoDB" id="248923at2759"/>
<dbReference type="InParanoid" id="A0CZE9"/>
<dbReference type="PANTHER" id="PTHR44899:SF3">
    <property type="entry name" value="SERINE_THREONINE-PROTEIN KINASE NEK1"/>
    <property type="match status" value="1"/>
</dbReference>
<evidence type="ECO:0000256" key="5">
    <source>
        <dbReference type="ARBA" id="ARBA00022777"/>
    </source>
</evidence>
<evidence type="ECO:0000256" key="10">
    <source>
        <dbReference type="SAM" id="MobiDB-lite"/>
    </source>
</evidence>
<feature type="region of interest" description="Disordered" evidence="10">
    <location>
        <begin position="701"/>
        <end position="732"/>
    </location>
</feature>
<dbReference type="GeneID" id="5029348"/>
<dbReference type="PROSITE" id="PS50011">
    <property type="entry name" value="PROTEIN_KINASE_DOM"/>
    <property type="match status" value="1"/>
</dbReference>
<dbReference type="Proteomes" id="UP000000600">
    <property type="component" value="Unassembled WGS sequence"/>
</dbReference>
<evidence type="ECO:0000256" key="8">
    <source>
        <dbReference type="ARBA" id="ARBA00048679"/>
    </source>
</evidence>
<dbReference type="KEGG" id="ptm:GSPATT00011739001"/>
<dbReference type="GO" id="GO:0004674">
    <property type="term" value="F:protein serine/threonine kinase activity"/>
    <property type="evidence" value="ECO:0007669"/>
    <property type="project" value="UniProtKB-KW"/>
</dbReference>
<feature type="compositionally biased region" description="Polar residues" evidence="10">
    <location>
        <begin position="403"/>
        <end position="412"/>
    </location>
</feature>
<feature type="compositionally biased region" description="Basic and acidic residues" evidence="10">
    <location>
        <begin position="413"/>
        <end position="439"/>
    </location>
</feature>
<feature type="compositionally biased region" description="Low complexity" evidence="10">
    <location>
        <begin position="517"/>
        <end position="543"/>
    </location>
</feature>
<feature type="region of interest" description="Disordered" evidence="10">
    <location>
        <begin position="514"/>
        <end position="560"/>
    </location>
</feature>
<keyword evidence="4" id="KW-0547">Nucleotide-binding</keyword>
<gene>
    <name evidence="12" type="ORF">GSPATT00011739001</name>
</gene>
<feature type="compositionally biased region" description="Low complexity" evidence="10">
    <location>
        <begin position="381"/>
        <end position="402"/>
    </location>
</feature>
<evidence type="ECO:0000256" key="4">
    <source>
        <dbReference type="ARBA" id="ARBA00022741"/>
    </source>
</evidence>
<protein>
    <recommendedName>
        <fullName evidence="1">non-specific serine/threonine protein kinase</fullName>
        <ecNumber evidence="1">2.7.11.1</ecNumber>
    </recommendedName>
</protein>
<accession>A0CZE9</accession>
<keyword evidence="9" id="KW-0175">Coiled coil</keyword>
<sequence length="795" mass="93515">MKMRFIGESNYWEKGLLERHIWWKCIQDGTLCVIKQVDLNQMKEDERRETIKEARILEALRHPNIVKFREVYKTKKGRLCIVMDYADGGDLSNKIKQTGSCLFSEVQILDWFTQICLAIKHVHDRKIIHRDLKTQNIFLTQDGIIKLGDFGIARVLNHTREKCKTIVGTPYYLSPEIIESRDYSFKTDIWSLGIILYELCALKPPFNAESLHGLALKIVRGQYNPIPDKFSTNMRQLISSLLQVDPNRRPNIHEVLKMPIIVNRIRSVLSESIRNAEFSHTILHKQNFVNHNLIVPYDTELRSVCSQPNLGKIQQQQPLQQQYQQQQQPSNYLLAFNARGQPQNNLLKQKQLYQQHLPQNYDYISKPTQQNYNPYMNYQKYQQNKQQQQQPQQIQPLQVNNNRPNISPLNPQRNEKSPYYDDRSPLSKSPFNKDVRDKSPFEIQREQVRQQIKRNEEKFQQLQENKIKYLQPDKYELPKLSREPYSQPQIQYKYQKQQSDPVSVKDPVRLEPINNNQQQQKSEQQQQQKIDLQQKIEQQLQSQYPSSSREQKEQRDSVYQAPQTERVQVAQYISQPPPTQQQQQVDPIQKTESVKPSKLQLKESQLILQEIREIKNDTKDDREKMKQLMEIKRQRNSNTQSEIQEVIKEASKNSDEQEDEASQLLAELEDIVIAAEGGDVKHSQVINVGDGDLINMQQSVRESVDREDDESLEQKSNASNENGERESFQDDEDIVCETPKELLYQLLLRQIGQEQLTKALNKIQNAYSQDYVNLMQNGLDELQQYKALIFMYECM</sequence>
<keyword evidence="13" id="KW-1185">Reference proteome</keyword>
<dbReference type="PANTHER" id="PTHR44899">
    <property type="entry name" value="CAMK FAMILY PROTEIN KINASE"/>
    <property type="match status" value="1"/>
</dbReference>
<dbReference type="RefSeq" id="XP_001443563.1">
    <property type="nucleotide sequence ID" value="XM_001443526.1"/>
</dbReference>
<dbReference type="FunFam" id="1.10.510.10:FF:000172">
    <property type="entry name" value="serine/threonine-protein kinase Nek1 isoform X1"/>
    <property type="match status" value="1"/>
</dbReference>
<dbReference type="InterPro" id="IPR011009">
    <property type="entry name" value="Kinase-like_dom_sf"/>
</dbReference>
<organism evidence="12 13">
    <name type="scientific">Paramecium tetraurelia</name>
    <dbReference type="NCBI Taxonomy" id="5888"/>
    <lineage>
        <taxon>Eukaryota</taxon>
        <taxon>Sar</taxon>
        <taxon>Alveolata</taxon>
        <taxon>Ciliophora</taxon>
        <taxon>Intramacronucleata</taxon>
        <taxon>Oligohymenophorea</taxon>
        <taxon>Peniculida</taxon>
        <taxon>Parameciidae</taxon>
        <taxon>Paramecium</taxon>
    </lineage>
</organism>
<keyword evidence="3" id="KW-0808">Transferase</keyword>
<keyword evidence="6" id="KW-0067">ATP-binding</keyword>
<dbReference type="AlphaFoldDB" id="A0CZE9"/>
<evidence type="ECO:0000313" key="12">
    <source>
        <dbReference type="EMBL" id="CAK76166.1"/>
    </source>
</evidence>
<dbReference type="SMART" id="SM00220">
    <property type="entry name" value="S_TKc"/>
    <property type="match status" value="1"/>
</dbReference>
<dbReference type="SUPFAM" id="SSF56112">
    <property type="entry name" value="Protein kinase-like (PK-like)"/>
    <property type="match status" value="1"/>
</dbReference>
<evidence type="ECO:0000256" key="7">
    <source>
        <dbReference type="ARBA" id="ARBA00047899"/>
    </source>
</evidence>
<comment type="catalytic activity">
    <reaction evidence="8">
        <text>L-seryl-[protein] + ATP = O-phospho-L-seryl-[protein] + ADP + H(+)</text>
        <dbReference type="Rhea" id="RHEA:17989"/>
        <dbReference type="Rhea" id="RHEA-COMP:9863"/>
        <dbReference type="Rhea" id="RHEA-COMP:11604"/>
        <dbReference type="ChEBI" id="CHEBI:15378"/>
        <dbReference type="ChEBI" id="CHEBI:29999"/>
        <dbReference type="ChEBI" id="CHEBI:30616"/>
        <dbReference type="ChEBI" id="CHEBI:83421"/>
        <dbReference type="ChEBI" id="CHEBI:456216"/>
        <dbReference type="EC" id="2.7.11.1"/>
    </reaction>
</comment>
<dbReference type="Pfam" id="PF00069">
    <property type="entry name" value="Pkinase"/>
    <property type="match status" value="1"/>
</dbReference>
<dbReference type="InterPro" id="IPR051131">
    <property type="entry name" value="NEK_Ser/Thr_kinase_NIMA"/>
</dbReference>
<evidence type="ECO:0000256" key="1">
    <source>
        <dbReference type="ARBA" id="ARBA00012513"/>
    </source>
</evidence>
<evidence type="ECO:0000259" key="11">
    <source>
        <dbReference type="PROSITE" id="PS50011"/>
    </source>
</evidence>
<name>A0CZE9_PARTE</name>
<dbReference type="STRING" id="5888.A0CZE9"/>
<evidence type="ECO:0000256" key="9">
    <source>
        <dbReference type="SAM" id="Coils"/>
    </source>
</evidence>
<evidence type="ECO:0000256" key="3">
    <source>
        <dbReference type="ARBA" id="ARBA00022679"/>
    </source>
</evidence>
<keyword evidence="5" id="KW-0418">Kinase</keyword>
<dbReference type="OMA" id="KIKYLQP"/>
<reference evidence="12 13" key="1">
    <citation type="journal article" date="2006" name="Nature">
        <title>Global trends of whole-genome duplications revealed by the ciliate Paramecium tetraurelia.</title>
        <authorList>
            <consortium name="Genoscope"/>
            <person name="Aury J.-M."/>
            <person name="Jaillon O."/>
            <person name="Duret L."/>
            <person name="Noel B."/>
            <person name="Jubin C."/>
            <person name="Porcel B.M."/>
            <person name="Segurens B."/>
            <person name="Daubin V."/>
            <person name="Anthouard V."/>
            <person name="Aiach N."/>
            <person name="Arnaiz O."/>
            <person name="Billaut A."/>
            <person name="Beisson J."/>
            <person name="Blanc I."/>
            <person name="Bouhouche K."/>
            <person name="Camara F."/>
            <person name="Duharcourt S."/>
            <person name="Guigo R."/>
            <person name="Gogendeau D."/>
            <person name="Katinka M."/>
            <person name="Keller A.-M."/>
            <person name="Kissmehl R."/>
            <person name="Klotz C."/>
            <person name="Koll F."/>
            <person name="Le Moue A."/>
            <person name="Lepere C."/>
            <person name="Malinsky S."/>
            <person name="Nowacki M."/>
            <person name="Nowak J.K."/>
            <person name="Plattner H."/>
            <person name="Poulain J."/>
            <person name="Ruiz F."/>
            <person name="Serrano V."/>
            <person name="Zagulski M."/>
            <person name="Dessen P."/>
            <person name="Betermier M."/>
            <person name="Weissenbach J."/>
            <person name="Scarpelli C."/>
            <person name="Schachter V."/>
            <person name="Sperling L."/>
            <person name="Meyer E."/>
            <person name="Cohen J."/>
            <person name="Wincker P."/>
        </authorList>
    </citation>
    <scope>NUCLEOTIDE SEQUENCE [LARGE SCALE GENOMIC DNA]</scope>
    <source>
        <strain evidence="12 13">Stock d4-2</strain>
    </source>
</reference>
<dbReference type="PROSITE" id="PS00108">
    <property type="entry name" value="PROTEIN_KINASE_ST"/>
    <property type="match status" value="1"/>
</dbReference>
<dbReference type="EMBL" id="CT868230">
    <property type="protein sequence ID" value="CAK76166.1"/>
    <property type="molecule type" value="Genomic_DNA"/>
</dbReference>
<dbReference type="CDD" id="cd08215">
    <property type="entry name" value="STKc_Nek"/>
    <property type="match status" value="1"/>
</dbReference>
<dbReference type="eggNOG" id="KOG0589">
    <property type="taxonomic scope" value="Eukaryota"/>
</dbReference>
<dbReference type="GO" id="GO:0005524">
    <property type="term" value="F:ATP binding"/>
    <property type="evidence" value="ECO:0007669"/>
    <property type="project" value="UniProtKB-KW"/>
</dbReference>
<dbReference type="InterPro" id="IPR008271">
    <property type="entry name" value="Ser/Thr_kinase_AS"/>
</dbReference>
<feature type="region of interest" description="Disordered" evidence="10">
    <location>
        <begin position="381"/>
        <end position="439"/>
    </location>
</feature>
<evidence type="ECO:0000256" key="2">
    <source>
        <dbReference type="ARBA" id="ARBA00022527"/>
    </source>
</evidence>
<proteinExistence type="predicted"/>
<dbReference type="Gene3D" id="1.10.510.10">
    <property type="entry name" value="Transferase(Phosphotransferase) domain 1"/>
    <property type="match status" value="1"/>
</dbReference>
<evidence type="ECO:0000256" key="6">
    <source>
        <dbReference type="ARBA" id="ARBA00022840"/>
    </source>
</evidence>
<keyword evidence="2" id="KW-0723">Serine/threonine-protein kinase</keyword>
<comment type="catalytic activity">
    <reaction evidence="7">
        <text>L-threonyl-[protein] + ATP = O-phospho-L-threonyl-[protein] + ADP + H(+)</text>
        <dbReference type="Rhea" id="RHEA:46608"/>
        <dbReference type="Rhea" id="RHEA-COMP:11060"/>
        <dbReference type="Rhea" id="RHEA-COMP:11605"/>
        <dbReference type="ChEBI" id="CHEBI:15378"/>
        <dbReference type="ChEBI" id="CHEBI:30013"/>
        <dbReference type="ChEBI" id="CHEBI:30616"/>
        <dbReference type="ChEBI" id="CHEBI:61977"/>
        <dbReference type="ChEBI" id="CHEBI:456216"/>
        <dbReference type="EC" id="2.7.11.1"/>
    </reaction>
</comment>
<feature type="domain" description="Protein kinase" evidence="11">
    <location>
        <begin position="1"/>
        <end position="261"/>
    </location>
</feature>
<dbReference type="EC" id="2.7.11.1" evidence="1"/>
<evidence type="ECO:0000313" key="13">
    <source>
        <dbReference type="Proteomes" id="UP000000600"/>
    </source>
</evidence>
<dbReference type="InterPro" id="IPR000719">
    <property type="entry name" value="Prot_kinase_dom"/>
</dbReference>